<dbReference type="InterPro" id="IPR013783">
    <property type="entry name" value="Ig-like_fold"/>
</dbReference>
<reference evidence="1 2" key="1">
    <citation type="submission" date="2023-09" db="EMBL/GenBank/DDBJ databases">
        <authorList>
            <person name="Rey-Velasco X."/>
        </authorList>
    </citation>
    <scope>NUCLEOTIDE SEQUENCE [LARGE SCALE GENOMIC DNA]</scope>
    <source>
        <strain evidence="1 2">W332</strain>
    </source>
</reference>
<sequence>MKKLITCFALCAILWTCSDSNQSEELINEGESLTSRLFAPNGVDPIPNARVALSKGNVMVSETLTEIDGTFTITGITEGEHTITIEKGLFSTQRTFDGDAIEELINFILDNLPNIGVVTGSFDNIESVLFDIGLVDDETGEPLFDIIDGFSTLDRLGASPHGHNHNVSVENSRRDGILEPNVDFSFEELMSNPELMAQYDILFLNCGLSTNHLEQSSNLTNYVANGGILYATDYAYEYLFDVTNNGEDYITFLEPYKSGVSLQTEATILDNVLTEWLEENYGISIDGTVLIDEFLPAWQVVDSSDENTVLPWFNGEVTYGTDDGDVTENKDLMFTFLHGEGAVFYSSFHTENYDEGFSDVDRIMEYQVFNISDY</sequence>
<proteinExistence type="predicted"/>
<comment type="caution">
    <text evidence="1">The sequence shown here is derived from an EMBL/GenBank/DDBJ whole genome shotgun (WGS) entry which is preliminary data.</text>
</comment>
<dbReference type="Proteomes" id="UP001259492">
    <property type="component" value="Unassembled WGS sequence"/>
</dbReference>
<dbReference type="Gene3D" id="2.60.40.10">
    <property type="entry name" value="Immunoglobulins"/>
    <property type="match status" value="1"/>
</dbReference>
<evidence type="ECO:0000313" key="1">
    <source>
        <dbReference type="EMBL" id="MDT0558784.1"/>
    </source>
</evidence>
<gene>
    <name evidence="1" type="ORF">RM697_09000</name>
</gene>
<accession>A0ABU2YKV3</accession>
<keyword evidence="2" id="KW-1185">Reference proteome</keyword>
<organism evidence="1 2">
    <name type="scientific">Microcosmobacter mediterraneus</name>
    <dbReference type="NCBI Taxonomy" id="3075607"/>
    <lineage>
        <taxon>Bacteria</taxon>
        <taxon>Pseudomonadati</taxon>
        <taxon>Bacteroidota</taxon>
        <taxon>Flavobacteriia</taxon>
        <taxon>Flavobacteriales</taxon>
        <taxon>Flavobacteriaceae</taxon>
        <taxon>Microcosmobacter</taxon>
    </lineage>
</organism>
<evidence type="ECO:0008006" key="3">
    <source>
        <dbReference type="Google" id="ProtNLM"/>
    </source>
</evidence>
<name>A0ABU2YKV3_9FLAO</name>
<dbReference type="SUPFAM" id="SSF49478">
    <property type="entry name" value="Cna protein B-type domain"/>
    <property type="match status" value="1"/>
</dbReference>
<dbReference type="EMBL" id="JAVRIA010000004">
    <property type="protein sequence ID" value="MDT0558784.1"/>
    <property type="molecule type" value="Genomic_DNA"/>
</dbReference>
<protein>
    <recommendedName>
        <fullName evidence="3">Carboxypeptidase regulatory-like domain-containing protein</fullName>
    </recommendedName>
</protein>
<dbReference type="RefSeq" id="WP_311427549.1">
    <property type="nucleotide sequence ID" value="NZ_JAVRIA010000004.1"/>
</dbReference>
<evidence type="ECO:0000313" key="2">
    <source>
        <dbReference type="Proteomes" id="UP001259492"/>
    </source>
</evidence>